<dbReference type="Proteomes" id="UP000321393">
    <property type="component" value="Unassembled WGS sequence"/>
</dbReference>
<dbReference type="InterPro" id="IPR007214">
    <property type="entry name" value="YbaK/aa-tRNA-synth-assoc-dom"/>
</dbReference>
<dbReference type="AlphaFoldDB" id="A0A5A7TPC6"/>
<proteinExistence type="inferred from homology"/>
<gene>
    <name evidence="5" type="ORF">E5676_scaffold1493G00550</name>
    <name evidence="4" type="ORF">E6C27_scaffold30G002340</name>
</gene>
<protein>
    <submittedName>
        <fullName evidence="4">Prolyl-tRNA synthetase associated domain-containing protein 1</fullName>
    </submittedName>
</protein>
<accession>A0A5A7TPC6</accession>
<dbReference type="CDD" id="cd04335">
    <property type="entry name" value="PrdX_deacylase"/>
    <property type="match status" value="1"/>
</dbReference>
<evidence type="ECO:0000313" key="7">
    <source>
        <dbReference type="Proteomes" id="UP000321947"/>
    </source>
</evidence>
<dbReference type="PANTHER" id="PTHR31423:SF3">
    <property type="entry name" value="PROLYL-TRNA SYNTHETASE ASSOCIATED DOMAIN-CONTAINING PROTEIN 1-RELATED"/>
    <property type="match status" value="1"/>
</dbReference>
<dbReference type="OrthoDB" id="424586at2759"/>
<feature type="compositionally biased region" description="Basic and acidic residues" evidence="2">
    <location>
        <begin position="252"/>
        <end position="273"/>
    </location>
</feature>
<dbReference type="EMBL" id="SSTE01014747">
    <property type="protein sequence ID" value="KAA0045222.1"/>
    <property type="molecule type" value="Genomic_DNA"/>
</dbReference>
<evidence type="ECO:0000256" key="2">
    <source>
        <dbReference type="SAM" id="MobiDB-lite"/>
    </source>
</evidence>
<comment type="caution">
    <text evidence="4">The sequence shown here is derived from an EMBL/GenBank/DDBJ whole genome shotgun (WGS) entry which is preliminary data.</text>
</comment>
<evidence type="ECO:0000259" key="3">
    <source>
        <dbReference type="Pfam" id="PF04073"/>
    </source>
</evidence>
<reference evidence="6 7" key="1">
    <citation type="submission" date="2019-08" db="EMBL/GenBank/DDBJ databases">
        <title>Draft genome sequences of two oriental melons (Cucumis melo L. var makuwa).</title>
        <authorList>
            <person name="Kwon S.-Y."/>
        </authorList>
    </citation>
    <scope>NUCLEOTIDE SEQUENCE [LARGE SCALE GENOMIC DNA]</scope>
    <source>
        <strain evidence="7">cv. Chang Bougi</strain>
        <strain evidence="6">cv. SW 3</strain>
        <tissue evidence="4">Leaf</tissue>
    </source>
</reference>
<keyword evidence="5" id="KW-0436">Ligase</keyword>
<dbReference type="InterPro" id="IPR040285">
    <property type="entry name" value="ProX/PRXD1"/>
</dbReference>
<feature type="domain" description="YbaK/aminoacyl-tRNA synthetase-associated" evidence="3">
    <location>
        <begin position="84"/>
        <end position="211"/>
    </location>
</feature>
<keyword evidence="5" id="KW-0030">Aminoacyl-tRNA synthetase</keyword>
<dbReference type="Pfam" id="PF04073">
    <property type="entry name" value="tRNA_edit"/>
    <property type="match status" value="1"/>
</dbReference>
<dbReference type="Proteomes" id="UP000321947">
    <property type="component" value="Unassembled WGS sequence"/>
</dbReference>
<evidence type="ECO:0000313" key="6">
    <source>
        <dbReference type="Proteomes" id="UP000321393"/>
    </source>
</evidence>
<dbReference type="PANTHER" id="PTHR31423">
    <property type="entry name" value="YBAK DOMAIN-CONTAINING PROTEIN"/>
    <property type="match status" value="1"/>
</dbReference>
<sequence>MGRNEKPKSGTASWILTNLGALHNTGIDSLGFPWAFHLGLNLRPTLYSPLSGALLCSEFQLSASVWRRRSIPGKTYLSCCRYEHPAVLTVEAQAKYVGNLGGGLSKNLFLKDKKNRYYIVSALADTKVDLKVLSVRLGLGKGGLRMAPEEALGEKLKVSLGCVTPFALINKTARDVALLLDQGFKGQEFCFFHPLSNETSISINTSNLDKFLQSIGRDPSYVDLEANPSVGKDQPPDLAGLVPSGSALLPDTPEKVSSRPDSNENHGVTDKKSKAVAVNTVKPSTTVKVGKDKPTPNGRPTYANVEKFVEEILDKTSAIVLSELTEETVNKHGEHLGAVVSNSIKRHLSSELNNLSMIFKNVAYTEGFHAGSSHKVKHAC</sequence>
<organism evidence="4 6">
    <name type="scientific">Cucumis melo var. makuwa</name>
    <name type="common">Oriental melon</name>
    <dbReference type="NCBI Taxonomy" id="1194695"/>
    <lineage>
        <taxon>Eukaryota</taxon>
        <taxon>Viridiplantae</taxon>
        <taxon>Streptophyta</taxon>
        <taxon>Embryophyta</taxon>
        <taxon>Tracheophyta</taxon>
        <taxon>Spermatophyta</taxon>
        <taxon>Magnoliopsida</taxon>
        <taxon>eudicotyledons</taxon>
        <taxon>Gunneridae</taxon>
        <taxon>Pentapetalae</taxon>
        <taxon>rosids</taxon>
        <taxon>fabids</taxon>
        <taxon>Cucurbitales</taxon>
        <taxon>Cucurbitaceae</taxon>
        <taxon>Benincaseae</taxon>
        <taxon>Cucumis</taxon>
    </lineage>
</organism>
<dbReference type="Gene3D" id="3.90.960.10">
    <property type="entry name" value="YbaK/aminoacyl-tRNA synthetase-associated domain"/>
    <property type="match status" value="1"/>
</dbReference>
<dbReference type="EMBL" id="SSTD01007051">
    <property type="protein sequence ID" value="TYK19250.1"/>
    <property type="molecule type" value="Genomic_DNA"/>
</dbReference>
<name>A0A5A7TPC6_CUCMM</name>
<comment type="similarity">
    <text evidence="1">Belongs to the PRORSD1 family.</text>
</comment>
<dbReference type="GO" id="GO:0002161">
    <property type="term" value="F:aminoacyl-tRNA deacylase activity"/>
    <property type="evidence" value="ECO:0007669"/>
    <property type="project" value="InterPro"/>
</dbReference>
<evidence type="ECO:0000313" key="4">
    <source>
        <dbReference type="EMBL" id="KAA0045222.1"/>
    </source>
</evidence>
<feature type="region of interest" description="Disordered" evidence="2">
    <location>
        <begin position="223"/>
        <end position="274"/>
    </location>
</feature>
<dbReference type="FunFam" id="3.90.960.10:FF:000005">
    <property type="entry name" value="Putative prolyl-tRNA synthetase"/>
    <property type="match status" value="1"/>
</dbReference>
<dbReference type="SUPFAM" id="SSF55826">
    <property type="entry name" value="YbaK/ProRS associated domain"/>
    <property type="match status" value="1"/>
</dbReference>
<dbReference type="GO" id="GO:0004812">
    <property type="term" value="F:aminoacyl-tRNA ligase activity"/>
    <property type="evidence" value="ECO:0007669"/>
    <property type="project" value="UniProtKB-KW"/>
</dbReference>
<evidence type="ECO:0000256" key="1">
    <source>
        <dbReference type="ARBA" id="ARBA00010201"/>
    </source>
</evidence>
<evidence type="ECO:0000313" key="5">
    <source>
        <dbReference type="EMBL" id="TYK19250.1"/>
    </source>
</evidence>
<dbReference type="InterPro" id="IPR036754">
    <property type="entry name" value="YbaK/aa-tRNA-synt-asso_dom_sf"/>
</dbReference>